<dbReference type="EMBL" id="FTOA01000002">
    <property type="protein sequence ID" value="SIS51793.1"/>
    <property type="molecule type" value="Genomic_DNA"/>
</dbReference>
<reference evidence="1 2" key="1">
    <citation type="submission" date="2017-01" db="EMBL/GenBank/DDBJ databases">
        <authorList>
            <person name="Mah S.A."/>
            <person name="Swanson W.J."/>
            <person name="Moy G.W."/>
            <person name="Vacquier V.D."/>
        </authorList>
    </citation>
    <scope>NUCLEOTIDE SEQUENCE [LARGE SCALE GENOMIC DNA]</scope>
    <source>
        <strain evidence="1 2">DSM 11589</strain>
    </source>
</reference>
<dbReference type="OrthoDB" id="9256237at2"/>
<name>A0A1N7JR30_9PROT</name>
<dbReference type="RefSeq" id="WP_076399295.1">
    <property type="nucleotide sequence ID" value="NZ_FTOA01000002.1"/>
</dbReference>
<organism evidence="1 2">
    <name type="scientific">Insolitispirillum peregrinum</name>
    <dbReference type="NCBI Taxonomy" id="80876"/>
    <lineage>
        <taxon>Bacteria</taxon>
        <taxon>Pseudomonadati</taxon>
        <taxon>Pseudomonadota</taxon>
        <taxon>Alphaproteobacteria</taxon>
        <taxon>Rhodospirillales</taxon>
        <taxon>Novispirillaceae</taxon>
        <taxon>Insolitispirillum</taxon>
    </lineage>
</organism>
<accession>A0A1N7JR30</accession>
<dbReference type="AlphaFoldDB" id="A0A1N7JR30"/>
<protein>
    <submittedName>
        <fullName evidence="1">Uncharacterized protein</fullName>
    </submittedName>
</protein>
<keyword evidence="2" id="KW-1185">Reference proteome</keyword>
<dbReference type="Proteomes" id="UP000185678">
    <property type="component" value="Unassembled WGS sequence"/>
</dbReference>
<evidence type="ECO:0000313" key="1">
    <source>
        <dbReference type="EMBL" id="SIS51793.1"/>
    </source>
</evidence>
<sequence>MRTYKLSEAATRLNGGNFGVNRRLLYLAAGDDLSSSVGLFWHLCDSFYLVDPFYGKGISYASLVEQLTSGFNDMKTLRLEIAGEETGYWEGACPGRRFHVRLKGSPPHTPTKRVCFAACGTTEWLLRTATGYNVVLNKDYAGITDNSDSDYPYSETWGLLDTGGIFAETIGVSRGSDATGFCQYRYRGFDPLFKVSRDTGAQLGFSGGLTLFQKVRPGNKSTYEGIDAEIDKIEKEMNAICSPFVNGLDGFKDEASDFDAALLEYRKWGSNYEADLISQHRLKYTQLLNDINTRNTIGMNNVATTDYFFNFVKSIITIKYPNLSDDYIRAMISSRNFY</sequence>
<proteinExistence type="predicted"/>
<evidence type="ECO:0000313" key="2">
    <source>
        <dbReference type="Proteomes" id="UP000185678"/>
    </source>
</evidence>
<gene>
    <name evidence="1" type="ORF">SAMN05421779_102432</name>
</gene>